<name>A0ABY5DDJ2_9ACTN</name>
<gene>
    <name evidence="2" type="ORF">NE857_05570</name>
</gene>
<sequence length="84" mass="8445">MPTIGTREDASERCRRTAVQGVIAVALVAGAGAAASVLGQGNPVNPAVLGSAAVTAALTAVGAYAQRRLETVLGHRYGQGEEEL</sequence>
<dbReference type="EMBL" id="CP099837">
    <property type="protein sequence ID" value="USY21110.1"/>
    <property type="molecule type" value="Genomic_DNA"/>
</dbReference>
<evidence type="ECO:0008006" key="4">
    <source>
        <dbReference type="Google" id="ProtNLM"/>
    </source>
</evidence>
<proteinExistence type="predicted"/>
<keyword evidence="1" id="KW-1133">Transmembrane helix</keyword>
<reference evidence="2" key="1">
    <citation type="submission" date="2022-06" db="EMBL/GenBank/DDBJ databases">
        <authorList>
            <person name="Ping M."/>
        </authorList>
    </citation>
    <scope>NUCLEOTIDE SEQUENCE</scope>
    <source>
        <strain evidence="2">JCM11759T</strain>
    </source>
</reference>
<keyword evidence="1" id="KW-0812">Transmembrane</keyword>
<evidence type="ECO:0000313" key="3">
    <source>
        <dbReference type="Proteomes" id="UP001055940"/>
    </source>
</evidence>
<evidence type="ECO:0000256" key="1">
    <source>
        <dbReference type="SAM" id="Phobius"/>
    </source>
</evidence>
<evidence type="ECO:0000313" key="2">
    <source>
        <dbReference type="EMBL" id="USY21110.1"/>
    </source>
</evidence>
<feature type="transmembrane region" description="Helical" evidence="1">
    <location>
        <begin position="21"/>
        <end position="41"/>
    </location>
</feature>
<dbReference type="Proteomes" id="UP001055940">
    <property type="component" value="Chromosome"/>
</dbReference>
<feature type="transmembrane region" description="Helical" evidence="1">
    <location>
        <begin position="47"/>
        <end position="65"/>
    </location>
</feature>
<dbReference type="RefSeq" id="WP_254420059.1">
    <property type="nucleotide sequence ID" value="NZ_BAAAJB010000020.1"/>
</dbReference>
<accession>A0ABY5DDJ2</accession>
<protein>
    <recommendedName>
        <fullName evidence="4">Holin</fullName>
    </recommendedName>
</protein>
<organism evidence="2 3">
    <name type="scientific">Nocardiopsis exhalans</name>
    <dbReference type="NCBI Taxonomy" id="163604"/>
    <lineage>
        <taxon>Bacteria</taxon>
        <taxon>Bacillati</taxon>
        <taxon>Actinomycetota</taxon>
        <taxon>Actinomycetes</taxon>
        <taxon>Streptosporangiales</taxon>
        <taxon>Nocardiopsidaceae</taxon>
        <taxon>Nocardiopsis</taxon>
    </lineage>
</organism>
<keyword evidence="3" id="KW-1185">Reference proteome</keyword>
<keyword evidence="1" id="KW-0472">Membrane</keyword>